<dbReference type="RefSeq" id="XP_004259682.1">
    <property type="nucleotide sequence ID" value="XM_004259634.1"/>
</dbReference>
<dbReference type="GeneID" id="14891907"/>
<evidence type="ECO:0000259" key="4">
    <source>
        <dbReference type="Pfam" id="PF00561"/>
    </source>
</evidence>
<evidence type="ECO:0000256" key="1">
    <source>
        <dbReference type="ARBA" id="ARBA00010884"/>
    </source>
</evidence>
<name>A0A0A1UCE6_ENTIV</name>
<dbReference type="Proteomes" id="UP000014680">
    <property type="component" value="Unassembled WGS sequence"/>
</dbReference>
<dbReference type="PANTHER" id="PTHR10794:SF63">
    <property type="entry name" value="ALPHA_BETA HYDROLASE 1, ISOFORM A"/>
    <property type="match status" value="1"/>
</dbReference>
<reference evidence="5 6" key="1">
    <citation type="submission" date="2012-10" db="EMBL/GenBank/DDBJ databases">
        <authorList>
            <person name="Zafar N."/>
            <person name="Inman J."/>
            <person name="Hall N."/>
            <person name="Lorenzi H."/>
            <person name="Caler E."/>
        </authorList>
    </citation>
    <scope>NUCLEOTIDE SEQUENCE [LARGE SCALE GENOMIC DNA]</scope>
    <source>
        <strain evidence="5 6">IP1</strain>
    </source>
</reference>
<evidence type="ECO:0000256" key="2">
    <source>
        <dbReference type="PIRSR" id="PIRSR005211-1"/>
    </source>
</evidence>
<dbReference type="AlphaFoldDB" id="A0A0A1UCE6"/>
<dbReference type="VEuPathDB" id="AmoebaDB:EIN_312830"/>
<feature type="active site" description="Charge relay system" evidence="2">
    <location>
        <position position="365"/>
    </location>
</feature>
<evidence type="ECO:0000256" key="3">
    <source>
        <dbReference type="SAM" id="Phobius"/>
    </source>
</evidence>
<dbReference type="Gene3D" id="3.40.50.1820">
    <property type="entry name" value="alpha/beta hydrolase"/>
    <property type="match status" value="1"/>
</dbReference>
<sequence length="443" mass="49985">MAMSMTLCLLGSLFVLMQKYIRMIMNNPIEFIRVILLTLTFLSLISFNLSLFLLFLVLFIAFPLTLTEVPTNLSEKFPNKFRNEIMAAITPSMKPFSMPIKYANGITQTIVSGASKFKKDYIPFNREMIAAPDGGEFALDSAAHQEDLSVDAPIIYILHGLAGGCREPYIQRFVYFAMERKYRIFVLTNRGCAGTVMKTPQAYCSIFFDDALQSLEMVHNKYPNAPIHLLGFSLGANTALGLASRYSNTMEALNVSSAVGISSSLFLISIMLSITPALDQVFSSFELKLVQKNVEVWLDAIKKEKIFADVEKIMVSKTMKQFDDGFTSKAFALGQPSNYYYNVEQIHHFMRNTRIPCLTLNAEDDPVAIMTDQLFERMKNIASVSPFYIPLKTKTGGHLSWTFEEGKKGYYDDICLSFFDKVNDLVKCGELKAMRDELVPQLN</sequence>
<feature type="active site" description="Charge relay system" evidence="2">
    <location>
        <position position="233"/>
    </location>
</feature>
<dbReference type="GO" id="GO:0047372">
    <property type="term" value="F:monoacylglycerol lipase activity"/>
    <property type="evidence" value="ECO:0007669"/>
    <property type="project" value="TreeGrafter"/>
</dbReference>
<dbReference type="InterPro" id="IPR012020">
    <property type="entry name" value="ABHD4"/>
</dbReference>
<dbReference type="OMA" id="LDWHGPH"/>
<keyword evidence="3" id="KW-1133">Transmembrane helix</keyword>
<dbReference type="GO" id="GO:0051793">
    <property type="term" value="P:medium-chain fatty acid catabolic process"/>
    <property type="evidence" value="ECO:0007669"/>
    <property type="project" value="TreeGrafter"/>
</dbReference>
<keyword evidence="6" id="KW-1185">Reference proteome</keyword>
<dbReference type="GO" id="GO:0008126">
    <property type="term" value="F:acetylesterase activity"/>
    <property type="evidence" value="ECO:0007669"/>
    <property type="project" value="TreeGrafter"/>
</dbReference>
<dbReference type="OrthoDB" id="5954035at2759"/>
<accession>A0A0A1UCE6</accession>
<evidence type="ECO:0000313" key="5">
    <source>
        <dbReference type="EMBL" id="ELP92911.1"/>
    </source>
</evidence>
<comment type="similarity">
    <text evidence="1">Belongs to the AB hydrolase superfamily. AB hydrolase 4 family.</text>
</comment>
<dbReference type="Pfam" id="PF00561">
    <property type="entry name" value="Abhydrolase_1"/>
    <property type="match status" value="1"/>
</dbReference>
<dbReference type="InterPro" id="IPR000073">
    <property type="entry name" value="AB_hydrolase_1"/>
</dbReference>
<feature type="transmembrane region" description="Helical" evidence="3">
    <location>
        <begin position="258"/>
        <end position="278"/>
    </location>
</feature>
<protein>
    <recommendedName>
        <fullName evidence="4">AB hydrolase-1 domain-containing protein</fullName>
    </recommendedName>
</protein>
<feature type="transmembrane region" description="Helical" evidence="3">
    <location>
        <begin position="41"/>
        <end position="66"/>
    </location>
</feature>
<keyword evidence="3" id="KW-0472">Membrane</keyword>
<dbReference type="EMBL" id="KB206312">
    <property type="protein sequence ID" value="ELP92911.1"/>
    <property type="molecule type" value="Genomic_DNA"/>
</dbReference>
<keyword evidence="3" id="KW-0812">Transmembrane</keyword>
<dbReference type="GO" id="GO:0051792">
    <property type="term" value="P:medium-chain fatty acid biosynthetic process"/>
    <property type="evidence" value="ECO:0007669"/>
    <property type="project" value="TreeGrafter"/>
</dbReference>
<feature type="domain" description="AB hydrolase-1" evidence="4">
    <location>
        <begin position="153"/>
        <end position="308"/>
    </location>
</feature>
<organism evidence="5 6">
    <name type="scientific">Entamoeba invadens IP1</name>
    <dbReference type="NCBI Taxonomy" id="370355"/>
    <lineage>
        <taxon>Eukaryota</taxon>
        <taxon>Amoebozoa</taxon>
        <taxon>Evosea</taxon>
        <taxon>Archamoebae</taxon>
        <taxon>Mastigamoebida</taxon>
        <taxon>Entamoebidae</taxon>
        <taxon>Entamoeba</taxon>
    </lineage>
</organism>
<dbReference type="PANTHER" id="PTHR10794">
    <property type="entry name" value="ABHYDROLASE DOMAIN-CONTAINING PROTEIN"/>
    <property type="match status" value="1"/>
</dbReference>
<proteinExistence type="inferred from homology"/>
<evidence type="ECO:0000313" key="6">
    <source>
        <dbReference type="Proteomes" id="UP000014680"/>
    </source>
</evidence>
<dbReference type="InterPro" id="IPR029058">
    <property type="entry name" value="AB_hydrolase_fold"/>
</dbReference>
<dbReference type="PIRSF" id="PIRSF005211">
    <property type="entry name" value="Ab_hydro_YheT"/>
    <property type="match status" value="1"/>
</dbReference>
<dbReference type="KEGG" id="eiv:EIN_312830"/>
<dbReference type="SUPFAM" id="SSF53474">
    <property type="entry name" value="alpha/beta-Hydrolases"/>
    <property type="match status" value="1"/>
</dbReference>
<gene>
    <name evidence="5" type="ORF">EIN_312830</name>
</gene>
<dbReference type="InterPro" id="IPR050960">
    <property type="entry name" value="AB_hydrolase_4_sf"/>
</dbReference>
<feature type="active site" description="Charge relay system" evidence="2">
    <location>
        <position position="398"/>
    </location>
</feature>